<sequence>MHPQPPSFKPSVITGQTALITGASSGIGAEFAEQLASRGANLILVARSIEKLEALAASLREKYQVEVHTEKLDLSSPDASKRLSQFVTEQGLQVDFLVNNAGFSSIGPAVEMDPDDTDELVNLNVKAVMENTVRFLPAMVSRGGGVIINIAGTGAFQPAPYMAGRTASAAFVLSFTQALSAENADTGVRIFALCPGPTETPMTAGQSSPLGKMRTPAQVVTTALKALDSRKASVVDGRLNAFVARLGSRLPESMILTLAARIMRGTQIQSHSG</sequence>
<protein>
    <recommendedName>
        <fullName evidence="6">Short-chain dehydrogenase of various substrate specificities</fullName>
    </recommendedName>
</protein>
<dbReference type="PRINTS" id="PR00081">
    <property type="entry name" value="GDHRDH"/>
</dbReference>
<name>A0A7Y9LT72_9MICC</name>
<dbReference type="InterPro" id="IPR036291">
    <property type="entry name" value="NAD(P)-bd_dom_sf"/>
</dbReference>
<dbReference type="SUPFAM" id="SSF51735">
    <property type="entry name" value="NAD(P)-binding Rossmann-fold domains"/>
    <property type="match status" value="1"/>
</dbReference>
<evidence type="ECO:0008006" key="6">
    <source>
        <dbReference type="Google" id="ProtNLM"/>
    </source>
</evidence>
<evidence type="ECO:0000256" key="3">
    <source>
        <dbReference type="RuleBase" id="RU000363"/>
    </source>
</evidence>
<reference evidence="4 5" key="1">
    <citation type="submission" date="2020-07" db="EMBL/GenBank/DDBJ databases">
        <title>Sequencing the genomes of 1000 actinobacteria strains.</title>
        <authorList>
            <person name="Klenk H.-P."/>
        </authorList>
    </citation>
    <scope>NUCLEOTIDE SEQUENCE [LARGE SCALE GENOMIC DNA]</scope>
    <source>
        <strain evidence="4 5">DSM 102047</strain>
    </source>
</reference>
<dbReference type="PRINTS" id="PR00080">
    <property type="entry name" value="SDRFAMILY"/>
</dbReference>
<dbReference type="EMBL" id="JACBYQ010000001">
    <property type="protein sequence ID" value="NYE95130.1"/>
    <property type="molecule type" value="Genomic_DNA"/>
</dbReference>
<evidence type="ECO:0000256" key="1">
    <source>
        <dbReference type="ARBA" id="ARBA00006484"/>
    </source>
</evidence>
<organism evidence="4 5">
    <name type="scientific">Psychromicrobium silvestre</name>
    <dbReference type="NCBI Taxonomy" id="1645614"/>
    <lineage>
        <taxon>Bacteria</taxon>
        <taxon>Bacillati</taxon>
        <taxon>Actinomycetota</taxon>
        <taxon>Actinomycetes</taxon>
        <taxon>Micrococcales</taxon>
        <taxon>Micrococcaceae</taxon>
        <taxon>Psychromicrobium</taxon>
    </lineage>
</organism>
<dbReference type="PIRSF" id="PIRSF000126">
    <property type="entry name" value="11-beta-HSD1"/>
    <property type="match status" value="1"/>
</dbReference>
<gene>
    <name evidence="4" type="ORF">FHU41_001351</name>
</gene>
<evidence type="ECO:0000256" key="2">
    <source>
        <dbReference type="ARBA" id="ARBA00023002"/>
    </source>
</evidence>
<dbReference type="PANTHER" id="PTHR43086:SF3">
    <property type="entry name" value="NADP-DEPENDENT 3-HYDROXY ACID DEHYDROGENASE YDFG"/>
    <property type="match status" value="1"/>
</dbReference>
<accession>A0A7Y9LT72</accession>
<dbReference type="RefSeq" id="WP_179388809.1">
    <property type="nucleotide sequence ID" value="NZ_JACBYQ010000001.1"/>
</dbReference>
<keyword evidence="2" id="KW-0560">Oxidoreductase</keyword>
<dbReference type="AlphaFoldDB" id="A0A7Y9LT72"/>
<dbReference type="Pfam" id="PF00106">
    <property type="entry name" value="adh_short"/>
    <property type="match status" value="1"/>
</dbReference>
<comment type="caution">
    <text evidence="4">The sequence shown here is derived from an EMBL/GenBank/DDBJ whole genome shotgun (WGS) entry which is preliminary data.</text>
</comment>
<proteinExistence type="inferred from homology"/>
<dbReference type="Proteomes" id="UP000521748">
    <property type="component" value="Unassembled WGS sequence"/>
</dbReference>
<dbReference type="GO" id="GO:0016491">
    <property type="term" value="F:oxidoreductase activity"/>
    <property type="evidence" value="ECO:0007669"/>
    <property type="project" value="UniProtKB-KW"/>
</dbReference>
<dbReference type="InterPro" id="IPR002347">
    <property type="entry name" value="SDR_fam"/>
</dbReference>
<comment type="similarity">
    <text evidence="1 3">Belongs to the short-chain dehydrogenases/reductases (SDR) family.</text>
</comment>
<evidence type="ECO:0000313" key="5">
    <source>
        <dbReference type="Proteomes" id="UP000521748"/>
    </source>
</evidence>
<dbReference type="Gene3D" id="3.40.50.720">
    <property type="entry name" value="NAD(P)-binding Rossmann-like Domain"/>
    <property type="match status" value="1"/>
</dbReference>
<dbReference type="CDD" id="cd05233">
    <property type="entry name" value="SDR_c"/>
    <property type="match status" value="1"/>
</dbReference>
<keyword evidence="5" id="KW-1185">Reference proteome</keyword>
<evidence type="ECO:0000313" key="4">
    <source>
        <dbReference type="EMBL" id="NYE95130.1"/>
    </source>
</evidence>
<dbReference type="PANTHER" id="PTHR43086">
    <property type="entry name" value="VERY-LONG-CHAIN 3-OXOOACYL-COA REDUCTASE"/>
    <property type="match status" value="1"/>
</dbReference>